<proteinExistence type="inferred from homology"/>
<dbReference type="PANTHER" id="PTHR35993">
    <property type="entry name" value="OUTER ENVELOPE PORE PROTEIN 21B, CHLOROPLASTIC"/>
    <property type="match status" value="1"/>
</dbReference>
<accession>A0AAD7LZB2</accession>
<evidence type="ECO:0000313" key="15">
    <source>
        <dbReference type="Proteomes" id="UP001163823"/>
    </source>
</evidence>
<protein>
    <submittedName>
        <fullName evidence="14">Outer envelope pore protein like</fullName>
    </submittedName>
</protein>
<dbReference type="GO" id="GO:0044070">
    <property type="term" value="P:regulation of monoatomic anion transport"/>
    <property type="evidence" value="ECO:0007669"/>
    <property type="project" value="InterPro"/>
</dbReference>
<comment type="similarity">
    <text evidence="3">Belongs to the plastid outer envelope porin OEP21 (TC 1.B.29) family.</text>
</comment>
<keyword evidence="9" id="KW-1002">Plastid outer membrane</keyword>
<comment type="function">
    <text evidence="13">Voltage-dependent rectifying anion channel that facilitates the translocation between chloroplast and cytoplasm of phosphorylated carbohydrates such as triosephosphate, 3-phosphoglycerate and inorganic phosphate (Pi) depending of ATP to triosephosphate ratio in the plastidial intermembrane space; in high triosephosphate/ATP conditions (e.g. photosynthesis), export of triosphosphate from chloroplast (outward rectifying channels), but in high ATP/triosephosphate conditions (e.g. dark phase), import of phosphosolutes (inward rectifying channels).</text>
</comment>
<keyword evidence="8" id="KW-0812">Transmembrane</keyword>
<keyword evidence="12" id="KW-0472">Membrane</keyword>
<dbReference type="InterPro" id="IPR034575">
    <property type="entry name" value="OEP21"/>
</dbReference>
<evidence type="ECO:0000256" key="2">
    <source>
        <dbReference type="ARBA" id="ARBA00004441"/>
    </source>
</evidence>
<name>A0AAD7LZB2_QUISA</name>
<keyword evidence="4" id="KW-0813">Transport</keyword>
<evidence type="ECO:0000256" key="8">
    <source>
        <dbReference type="ARBA" id="ARBA00022692"/>
    </source>
</evidence>
<keyword evidence="5" id="KW-1134">Transmembrane beta strand</keyword>
<evidence type="ECO:0000256" key="9">
    <source>
        <dbReference type="ARBA" id="ARBA00022805"/>
    </source>
</evidence>
<reference evidence="14" key="1">
    <citation type="journal article" date="2023" name="Science">
        <title>Elucidation of the pathway for biosynthesis of saponin adjuvants from the soapbark tree.</title>
        <authorList>
            <person name="Reed J."/>
            <person name="Orme A."/>
            <person name="El-Demerdash A."/>
            <person name="Owen C."/>
            <person name="Martin L.B.B."/>
            <person name="Misra R.C."/>
            <person name="Kikuchi S."/>
            <person name="Rejzek M."/>
            <person name="Martin A.C."/>
            <person name="Harkess A."/>
            <person name="Leebens-Mack J."/>
            <person name="Louveau T."/>
            <person name="Stephenson M.J."/>
            <person name="Osbourn A."/>
        </authorList>
    </citation>
    <scope>NUCLEOTIDE SEQUENCE</scope>
    <source>
        <strain evidence="14">S10</strain>
    </source>
</reference>
<sequence length="140" mass="16219">MFLHMLGPWRAGYKNCRSKLFQCPDKAFLSRSALGVGLQYDKQQKMRYGLHGKKSFPATSDGLLSFNVKGQCDADKDLKRRSLKELLGSLGAYSIFRRTKILDPKFGYEVVEKVPYVQIKENNWTLNVDYNGRWDVRFDL</sequence>
<evidence type="ECO:0000256" key="3">
    <source>
        <dbReference type="ARBA" id="ARBA00009945"/>
    </source>
</evidence>
<evidence type="ECO:0000313" key="14">
    <source>
        <dbReference type="EMBL" id="KAJ7966997.1"/>
    </source>
</evidence>
<dbReference type="EMBL" id="JARAOO010000006">
    <property type="protein sequence ID" value="KAJ7966997.1"/>
    <property type="molecule type" value="Genomic_DNA"/>
</dbReference>
<organism evidence="14 15">
    <name type="scientific">Quillaja saponaria</name>
    <name type="common">Soap bark tree</name>
    <dbReference type="NCBI Taxonomy" id="32244"/>
    <lineage>
        <taxon>Eukaryota</taxon>
        <taxon>Viridiplantae</taxon>
        <taxon>Streptophyta</taxon>
        <taxon>Embryophyta</taxon>
        <taxon>Tracheophyta</taxon>
        <taxon>Spermatophyta</taxon>
        <taxon>Magnoliopsida</taxon>
        <taxon>eudicotyledons</taxon>
        <taxon>Gunneridae</taxon>
        <taxon>Pentapetalae</taxon>
        <taxon>rosids</taxon>
        <taxon>fabids</taxon>
        <taxon>Fabales</taxon>
        <taxon>Quillajaceae</taxon>
        <taxon>Quillaja</taxon>
    </lineage>
</organism>
<comment type="caution">
    <text evidence="14">The sequence shown here is derived from an EMBL/GenBank/DDBJ whole genome shotgun (WGS) entry which is preliminary data.</text>
</comment>
<keyword evidence="10" id="KW-0406">Ion transport</keyword>
<keyword evidence="11" id="KW-0626">Porin</keyword>
<dbReference type="PANTHER" id="PTHR35993:SF1">
    <property type="entry name" value="OUTER ENVELOPE PORE PROTEIN 21B, CHLOROPLASTIC"/>
    <property type="match status" value="1"/>
</dbReference>
<evidence type="ECO:0000256" key="12">
    <source>
        <dbReference type="ARBA" id="ARBA00023136"/>
    </source>
</evidence>
<dbReference type="GO" id="GO:0015288">
    <property type="term" value="F:porin activity"/>
    <property type="evidence" value="ECO:0007669"/>
    <property type="project" value="UniProtKB-KW"/>
</dbReference>
<evidence type="ECO:0000256" key="5">
    <source>
        <dbReference type="ARBA" id="ARBA00022452"/>
    </source>
</evidence>
<dbReference type="GO" id="GO:0034426">
    <property type="term" value="C:etioplast membrane"/>
    <property type="evidence" value="ECO:0007669"/>
    <property type="project" value="UniProtKB-SubCell"/>
</dbReference>
<dbReference type="GO" id="GO:0009707">
    <property type="term" value="C:chloroplast outer membrane"/>
    <property type="evidence" value="ECO:0007669"/>
    <property type="project" value="UniProtKB-SubCell"/>
</dbReference>
<evidence type="ECO:0000256" key="7">
    <source>
        <dbReference type="ARBA" id="ARBA00022640"/>
    </source>
</evidence>
<gene>
    <name evidence="14" type="ORF">O6P43_016387</name>
</gene>
<evidence type="ECO:0000256" key="4">
    <source>
        <dbReference type="ARBA" id="ARBA00022448"/>
    </source>
</evidence>
<dbReference type="AlphaFoldDB" id="A0AAD7LZB2"/>
<evidence type="ECO:0000256" key="10">
    <source>
        <dbReference type="ARBA" id="ARBA00023065"/>
    </source>
</evidence>
<evidence type="ECO:0000256" key="13">
    <source>
        <dbReference type="ARBA" id="ARBA00024941"/>
    </source>
</evidence>
<evidence type="ECO:0000256" key="11">
    <source>
        <dbReference type="ARBA" id="ARBA00023114"/>
    </source>
</evidence>
<evidence type="ECO:0000256" key="6">
    <source>
        <dbReference type="ARBA" id="ARBA00022528"/>
    </source>
</evidence>
<dbReference type="Proteomes" id="UP001163823">
    <property type="component" value="Chromosome 6"/>
</dbReference>
<dbReference type="GO" id="GO:0008308">
    <property type="term" value="F:voltage-gated monoatomic anion channel activity"/>
    <property type="evidence" value="ECO:0007669"/>
    <property type="project" value="InterPro"/>
</dbReference>
<keyword evidence="7" id="KW-0934">Plastid</keyword>
<dbReference type="GO" id="GO:0046930">
    <property type="term" value="C:pore complex"/>
    <property type="evidence" value="ECO:0007669"/>
    <property type="project" value="UniProtKB-KW"/>
</dbReference>
<comment type="subcellular location">
    <subcellularLocation>
        <location evidence="1">Plastid</location>
        <location evidence="1">Chloroplast outer membrane</location>
        <topology evidence="1">Multi-pass membrane protein</topology>
    </subcellularLocation>
    <subcellularLocation>
        <location evidence="2">Plastid</location>
        <location evidence="2">Etioplast membrane</location>
        <topology evidence="2">Multi-pass membrane protein</topology>
    </subcellularLocation>
</comment>
<keyword evidence="6" id="KW-0150">Chloroplast</keyword>
<dbReference type="KEGG" id="qsa:O6P43_016387"/>
<evidence type="ECO:0000256" key="1">
    <source>
        <dbReference type="ARBA" id="ARBA00004396"/>
    </source>
</evidence>
<keyword evidence="15" id="KW-1185">Reference proteome</keyword>